<dbReference type="OrthoDB" id="1747591at2759"/>
<proteinExistence type="predicted"/>
<evidence type="ECO:0000313" key="2">
    <source>
        <dbReference type="EMBL" id="OMO85414.1"/>
    </source>
</evidence>
<evidence type="ECO:0000259" key="1">
    <source>
        <dbReference type="Pfam" id="PF07734"/>
    </source>
</evidence>
<dbReference type="AlphaFoldDB" id="A0A1R3IS68"/>
<dbReference type="Pfam" id="PF07734">
    <property type="entry name" value="FBA_1"/>
    <property type="match status" value="1"/>
</dbReference>
<dbReference type="InterPro" id="IPR017451">
    <property type="entry name" value="F-box-assoc_interact_dom"/>
</dbReference>
<dbReference type="InterPro" id="IPR006527">
    <property type="entry name" value="F-box-assoc_dom_typ1"/>
</dbReference>
<accession>A0A1R3IS68</accession>
<feature type="domain" description="F-box associated beta-propeller type 1" evidence="1">
    <location>
        <begin position="3"/>
        <end position="154"/>
    </location>
</feature>
<keyword evidence="3" id="KW-1185">Reference proteome</keyword>
<dbReference type="Proteomes" id="UP000187203">
    <property type="component" value="Unassembled WGS sequence"/>
</dbReference>
<gene>
    <name evidence="2" type="ORF">COLO4_21630</name>
</gene>
<name>A0A1R3IS68_9ROSI</name>
<organism evidence="2 3">
    <name type="scientific">Corchorus olitorius</name>
    <dbReference type="NCBI Taxonomy" id="93759"/>
    <lineage>
        <taxon>Eukaryota</taxon>
        <taxon>Viridiplantae</taxon>
        <taxon>Streptophyta</taxon>
        <taxon>Embryophyta</taxon>
        <taxon>Tracheophyta</taxon>
        <taxon>Spermatophyta</taxon>
        <taxon>Magnoliopsida</taxon>
        <taxon>eudicotyledons</taxon>
        <taxon>Gunneridae</taxon>
        <taxon>Pentapetalae</taxon>
        <taxon>rosids</taxon>
        <taxon>malvids</taxon>
        <taxon>Malvales</taxon>
        <taxon>Malvaceae</taxon>
        <taxon>Grewioideae</taxon>
        <taxon>Apeibeae</taxon>
        <taxon>Corchorus</taxon>
    </lineage>
</organism>
<dbReference type="EMBL" id="AWUE01017712">
    <property type="protein sequence ID" value="OMO85414.1"/>
    <property type="molecule type" value="Genomic_DNA"/>
</dbReference>
<comment type="caution">
    <text evidence="2">The sequence shown here is derived from an EMBL/GenBank/DDBJ whole genome shotgun (WGS) entry which is preliminary data.</text>
</comment>
<sequence>MALVNGAPHWAEVASRDGSGCEIVCFDFSKNKLTKIPKPNHVDYKHDGAPRLFDMEGRLCIGYDYTQEFKIEIWVMMEYGVEESWIKLAVPREDIPRVFHRPIWFAKDDVVSLVQEENSVAIYTGTKRRTEIKSRTNDISKILASPYVESLVSIFN</sequence>
<reference evidence="3" key="1">
    <citation type="submission" date="2013-09" db="EMBL/GenBank/DDBJ databases">
        <title>Corchorus olitorius genome sequencing.</title>
        <authorList>
            <person name="Alam M."/>
            <person name="Haque M.S."/>
            <person name="Islam M.S."/>
            <person name="Emdad E.M."/>
            <person name="Islam M.M."/>
            <person name="Ahmed B."/>
            <person name="Halim A."/>
            <person name="Hossen Q.M.M."/>
            <person name="Hossain M.Z."/>
            <person name="Ahmed R."/>
            <person name="Khan M.M."/>
            <person name="Islam R."/>
            <person name="Rashid M.M."/>
            <person name="Khan S.A."/>
            <person name="Rahman M.S."/>
            <person name="Alam M."/>
            <person name="Yahiya A.S."/>
            <person name="Khan M.S."/>
            <person name="Azam M.S."/>
            <person name="Haque T."/>
            <person name="Lashkar M.Z.H."/>
            <person name="Akhand A.I."/>
            <person name="Morshed G."/>
            <person name="Roy S."/>
            <person name="Uddin K.S."/>
            <person name="Rabeya T."/>
            <person name="Hossain A.S."/>
            <person name="Chowdhury A."/>
            <person name="Snigdha A.R."/>
            <person name="Mortoza M.S."/>
            <person name="Matin S.A."/>
            <person name="Hoque S.M.E."/>
            <person name="Islam M.K."/>
            <person name="Roy D.K."/>
            <person name="Haider R."/>
            <person name="Moosa M.M."/>
            <person name="Elias S.M."/>
            <person name="Hasan A.M."/>
            <person name="Jahan S."/>
            <person name="Shafiuddin M."/>
            <person name="Mahmood N."/>
            <person name="Shommy N.S."/>
        </authorList>
    </citation>
    <scope>NUCLEOTIDE SEQUENCE [LARGE SCALE GENOMIC DNA]</scope>
    <source>
        <strain evidence="3">cv. O-4</strain>
    </source>
</reference>
<protein>
    <recommendedName>
        <fullName evidence="1">F-box associated beta-propeller type 1 domain-containing protein</fullName>
    </recommendedName>
</protein>
<evidence type="ECO:0000313" key="3">
    <source>
        <dbReference type="Proteomes" id="UP000187203"/>
    </source>
</evidence>
<dbReference type="NCBIfam" id="TIGR01640">
    <property type="entry name" value="F_box_assoc_1"/>
    <property type="match status" value="1"/>
</dbReference>